<dbReference type="PROSITE" id="PS51353">
    <property type="entry name" value="ARSC"/>
    <property type="match status" value="1"/>
</dbReference>
<gene>
    <name evidence="3" type="ORF">PYTT_0064</name>
</gene>
<dbReference type="KEGG" id="agl:PYTT_0064"/>
<dbReference type="Proteomes" id="UP000176204">
    <property type="component" value="Chromosome I"/>
</dbReference>
<protein>
    <submittedName>
        <fullName evidence="3">Glutaredoxin</fullName>
    </submittedName>
</protein>
<dbReference type="Gene3D" id="3.40.30.10">
    <property type="entry name" value="Glutaredoxin"/>
    <property type="match status" value="1"/>
</dbReference>
<dbReference type="InterPro" id="IPR006660">
    <property type="entry name" value="Arsenate_reductase-like"/>
</dbReference>
<sequence length="127" mass="14529">MLPHTIPGMIPLFVEYPKCTTCQKAKAWLDNHGIAYQARHIVEQNPTEQELRHWHSMSGLPLKRFFNTSGLLYKSMELKDKLPTMSEDEQYALLATNGMLVKRPLLVGENYALPGFRETDWAAKLGI</sequence>
<comment type="similarity">
    <text evidence="1 2">Belongs to the ArsC family.</text>
</comment>
<evidence type="ECO:0000313" key="3">
    <source>
        <dbReference type="EMBL" id="SEH69904.1"/>
    </source>
</evidence>
<dbReference type="PANTHER" id="PTHR30041">
    <property type="entry name" value="ARSENATE REDUCTASE"/>
    <property type="match status" value="1"/>
</dbReference>
<evidence type="ECO:0000313" key="4">
    <source>
        <dbReference type="Proteomes" id="UP000176204"/>
    </source>
</evidence>
<evidence type="ECO:0000256" key="2">
    <source>
        <dbReference type="PROSITE-ProRule" id="PRU01282"/>
    </source>
</evidence>
<reference evidence="4" key="1">
    <citation type="submission" date="2016-09" db="EMBL/GenBank/DDBJ databases">
        <authorList>
            <person name="Koehorst J."/>
        </authorList>
    </citation>
    <scope>NUCLEOTIDE SEQUENCE [LARGE SCALE GENOMIC DNA]</scope>
</reference>
<proteinExistence type="inferred from homology"/>
<dbReference type="InterPro" id="IPR006504">
    <property type="entry name" value="Tscrpt_reg_Spx/MgsR"/>
</dbReference>
<name>A0A1H6KDM9_9BACT</name>
<dbReference type="STRING" id="1679444.PYTT_0064"/>
<dbReference type="EMBL" id="LT629973">
    <property type="protein sequence ID" value="SEH69904.1"/>
    <property type="molecule type" value="Genomic_DNA"/>
</dbReference>
<dbReference type="CDD" id="cd03036">
    <property type="entry name" value="ArsC_like"/>
    <property type="match status" value="1"/>
</dbReference>
<dbReference type="PANTHER" id="PTHR30041:SF8">
    <property type="entry name" value="PROTEIN YFFB"/>
    <property type="match status" value="1"/>
</dbReference>
<dbReference type="Pfam" id="PF03960">
    <property type="entry name" value="ArsC"/>
    <property type="match status" value="1"/>
</dbReference>
<dbReference type="InterPro" id="IPR036249">
    <property type="entry name" value="Thioredoxin-like_sf"/>
</dbReference>
<dbReference type="SUPFAM" id="SSF52833">
    <property type="entry name" value="Thioredoxin-like"/>
    <property type="match status" value="1"/>
</dbReference>
<dbReference type="NCBIfam" id="TIGR01617">
    <property type="entry name" value="arsC_related"/>
    <property type="match status" value="1"/>
</dbReference>
<evidence type="ECO:0000256" key="1">
    <source>
        <dbReference type="ARBA" id="ARBA00007198"/>
    </source>
</evidence>
<dbReference type="AlphaFoldDB" id="A0A1H6KDM9"/>
<organism evidence="3 4">
    <name type="scientific">Akkermansia glycaniphila</name>
    <dbReference type="NCBI Taxonomy" id="1679444"/>
    <lineage>
        <taxon>Bacteria</taxon>
        <taxon>Pseudomonadati</taxon>
        <taxon>Verrucomicrobiota</taxon>
        <taxon>Verrucomicrobiia</taxon>
        <taxon>Verrucomicrobiales</taxon>
        <taxon>Akkermansiaceae</taxon>
        <taxon>Akkermansia</taxon>
    </lineage>
</organism>
<accession>A0A1H6KDM9</accession>
<keyword evidence="4" id="KW-1185">Reference proteome</keyword>